<reference evidence="2" key="1">
    <citation type="submission" date="2020-10" db="EMBL/GenBank/DDBJ databases">
        <authorList>
            <person name="Sedaghatjoo S."/>
        </authorList>
    </citation>
    <scope>NUCLEOTIDE SEQUENCE</scope>
    <source>
        <strain evidence="2">AZH3</strain>
    </source>
</reference>
<name>A0ABN7J1V3_9BASI</name>
<sequence length="44" mass="4832">MGLEQSAIDVLEKTRMAKGKNVPYINHPSPKAPAGLSIMKQFHP</sequence>
<protein>
    <submittedName>
        <fullName evidence="2">Uncharacterized protein</fullName>
    </submittedName>
</protein>
<evidence type="ECO:0000256" key="1">
    <source>
        <dbReference type="SAM" id="MobiDB-lite"/>
    </source>
</evidence>
<dbReference type="EMBL" id="CAJHJG010005024">
    <property type="protein sequence ID" value="CAD6947010.1"/>
    <property type="molecule type" value="Genomic_DNA"/>
</dbReference>
<accession>A0ABN7J1V3</accession>
<feature type="region of interest" description="Disordered" evidence="1">
    <location>
        <begin position="21"/>
        <end position="44"/>
    </location>
</feature>
<evidence type="ECO:0000313" key="2">
    <source>
        <dbReference type="EMBL" id="CAD6947010.1"/>
    </source>
</evidence>
<evidence type="ECO:0000313" key="3">
    <source>
        <dbReference type="Proteomes" id="UP000836402"/>
    </source>
</evidence>
<comment type="caution">
    <text evidence="2">The sequence shown here is derived from an EMBL/GenBank/DDBJ whole genome shotgun (WGS) entry which is preliminary data.</text>
</comment>
<gene>
    <name evidence="2" type="ORF">JKIAZH3_G5170</name>
</gene>
<keyword evidence="3" id="KW-1185">Reference proteome</keyword>
<organism evidence="2 3">
    <name type="scientific">Tilletia caries</name>
    <name type="common">wheat bunt fungus</name>
    <dbReference type="NCBI Taxonomy" id="13290"/>
    <lineage>
        <taxon>Eukaryota</taxon>
        <taxon>Fungi</taxon>
        <taxon>Dikarya</taxon>
        <taxon>Basidiomycota</taxon>
        <taxon>Ustilaginomycotina</taxon>
        <taxon>Exobasidiomycetes</taxon>
        <taxon>Tilletiales</taxon>
        <taxon>Tilletiaceae</taxon>
        <taxon>Tilletia</taxon>
    </lineage>
</organism>
<proteinExistence type="predicted"/>
<feature type="non-terminal residue" evidence="2">
    <location>
        <position position="1"/>
    </location>
</feature>
<dbReference type="Proteomes" id="UP000836402">
    <property type="component" value="Unassembled WGS sequence"/>
</dbReference>